<dbReference type="Proteomes" id="UP001147760">
    <property type="component" value="Unassembled WGS sequence"/>
</dbReference>
<evidence type="ECO:0000259" key="7">
    <source>
        <dbReference type="PROSITE" id="PS50837"/>
    </source>
</evidence>
<dbReference type="PRINTS" id="PR00320">
    <property type="entry name" value="GPROTEINBRPT"/>
</dbReference>
<evidence type="ECO:0000256" key="4">
    <source>
        <dbReference type="ARBA" id="ARBA00039789"/>
    </source>
</evidence>
<reference evidence="8" key="1">
    <citation type="submission" date="2022-12" db="EMBL/GenBank/DDBJ databases">
        <authorList>
            <person name="Petersen C."/>
        </authorList>
    </citation>
    <scope>NUCLEOTIDE SEQUENCE</scope>
    <source>
        <strain evidence="8">IBT 17660</strain>
    </source>
</reference>
<feature type="repeat" description="WD" evidence="6">
    <location>
        <begin position="756"/>
        <end position="797"/>
    </location>
</feature>
<dbReference type="InterPro" id="IPR020472">
    <property type="entry name" value="WD40_PAC1"/>
</dbReference>
<dbReference type="InterPro" id="IPR056884">
    <property type="entry name" value="NPHP3-like_N"/>
</dbReference>
<keyword evidence="2" id="KW-0677">Repeat</keyword>
<keyword evidence="9" id="KW-1185">Reference proteome</keyword>
<dbReference type="Gene3D" id="3.40.50.1580">
    <property type="entry name" value="Nucleoside phosphorylase domain"/>
    <property type="match status" value="1"/>
</dbReference>
<dbReference type="PANTHER" id="PTHR22847:SF637">
    <property type="entry name" value="WD REPEAT DOMAIN 5B"/>
    <property type="match status" value="1"/>
</dbReference>
<feature type="repeat" description="WD" evidence="6">
    <location>
        <begin position="672"/>
        <end position="713"/>
    </location>
</feature>
<dbReference type="PROSITE" id="PS50837">
    <property type="entry name" value="NACHT"/>
    <property type="match status" value="1"/>
</dbReference>
<reference evidence="8" key="2">
    <citation type="journal article" date="2023" name="IMA Fungus">
        <title>Comparative genomic study of the Penicillium genus elucidates a diverse pangenome and 15 lateral gene transfer events.</title>
        <authorList>
            <person name="Petersen C."/>
            <person name="Sorensen T."/>
            <person name="Nielsen M.R."/>
            <person name="Sondergaard T.E."/>
            <person name="Sorensen J.L."/>
            <person name="Fitzpatrick D.A."/>
            <person name="Frisvad J.C."/>
            <person name="Nielsen K.L."/>
        </authorList>
    </citation>
    <scope>NUCLEOTIDE SEQUENCE</scope>
    <source>
        <strain evidence="8">IBT 17660</strain>
    </source>
</reference>
<name>A0A9W9WDF8_9EURO</name>
<dbReference type="Pfam" id="PF00400">
    <property type="entry name" value="WD40"/>
    <property type="match status" value="1"/>
</dbReference>
<evidence type="ECO:0000313" key="9">
    <source>
        <dbReference type="Proteomes" id="UP001147760"/>
    </source>
</evidence>
<keyword evidence="1 6" id="KW-0853">WD repeat</keyword>
<feature type="repeat" description="WD" evidence="6">
    <location>
        <begin position="714"/>
        <end position="755"/>
    </location>
</feature>
<feature type="repeat" description="WD" evidence="6">
    <location>
        <begin position="840"/>
        <end position="872"/>
    </location>
</feature>
<evidence type="ECO:0000256" key="3">
    <source>
        <dbReference type="ARBA" id="ARBA00038415"/>
    </source>
</evidence>
<evidence type="ECO:0000256" key="6">
    <source>
        <dbReference type="PROSITE-ProRule" id="PRU00221"/>
    </source>
</evidence>
<comment type="function">
    <text evidence="5">Involved in mitochondrial fission. Acts as an adapter protein required to form mitochondrial fission complexes. Formation of these complexes is required to promote constriction and fission of the mitochondrial compartment at a late step in mitochondrial division.</text>
</comment>
<dbReference type="GO" id="GO:0005634">
    <property type="term" value="C:nucleus"/>
    <property type="evidence" value="ECO:0007669"/>
    <property type="project" value="TreeGrafter"/>
</dbReference>
<dbReference type="InterPro" id="IPR027417">
    <property type="entry name" value="P-loop_NTPase"/>
</dbReference>
<dbReference type="SUPFAM" id="SSF53167">
    <property type="entry name" value="Purine and uridine phosphorylases"/>
    <property type="match status" value="1"/>
</dbReference>
<sequence length="977" mass="109893">MEAAGLMNHFPCLVIRGICDYSDSHKSKEWQGYAAMVAAAYAKDLLCRIIPQQVEGEQRILDILGPRIDHVGETTDRIDRNLSLDRLPFAQGAEFDSFMARHEDECLPGTRTEILDQIREWAVSPQGKCIFWLNGMAGTGKSTISRTVAKYLRQDKSLGASFFFKRGEGDRGNAMKLFPTVARQIALCIPEMITSVQNAVDDDPGIAMKGMKEQFDKLLFQPLLCLEEFGRQIRTVVIVIDALDECDDDKDMRLILQLLPQLHKLKALHLRVFLTSRPETPIRLGFKKLANHDYEDLVLHEICEELIEHDISLYLNHRLSEIRTDRESPLPINWPGSTNVQKLVALSIPLFIFAATICRILEDPYWDPVNSLARILTYRNNGSKLDGTYLPVLDRLLNAQSEEQKTQIVQEFHQVVGTIVILESPLSVISLSRLLGCSQELVRLRLKPLHSLLNVPSDDVMPVRLFHLSFRDFLLDPETRKKTPLWVDEKEIHRRLAKQCLHVCGNLRRNICGLPSDGTERAKIARQTIDNCLSPELQYACRYWANHLVQCTDLNDVIHDALFFLRRHFLHWVETMSLLGLVSEVVEMLDLLRAVISDDNQPEMCDFLHDSKRFVLKFRQIVVDAPLQLYCSGLIYAPRMAIIRKEFEDELPDWISQLPQVDEKWSAELQALEGHLGMVLSVAFSPDGRLLASGSDDNIVRLWDPATGALHQTLEGHSGRVLSVAFSPDGSLLASGSYDNTVRLWDPATGVLHQTLEGHSDWIWSVAFSPDGSLLASGSYDNTVRLWDPATGVLHQTLEGHSDWIWSVAFSPDGRLLASGSHDNTVRLWDPATGALHLTLEGHSGRVLSVAFSPDGRLLASGSHDNSVRLWDPATGVLHQAWSLERPITPLTFSSDGSYLKTNVGSLDIQSRCDNHTLGPPHVNLEIFVEHREWIILNRKKVLLLPADSRATCAATNGSMLALGQPSGRVSFIQFRV</sequence>
<dbReference type="InterPro" id="IPR015943">
    <property type="entry name" value="WD40/YVTN_repeat-like_dom_sf"/>
</dbReference>
<dbReference type="InterPro" id="IPR001680">
    <property type="entry name" value="WD40_rpt"/>
</dbReference>
<dbReference type="PROSITE" id="PS50294">
    <property type="entry name" value="WD_REPEATS_REGION"/>
    <property type="match status" value="5"/>
</dbReference>
<dbReference type="Gene3D" id="3.40.50.300">
    <property type="entry name" value="P-loop containing nucleotide triphosphate hydrolases"/>
    <property type="match status" value="1"/>
</dbReference>
<dbReference type="OrthoDB" id="674604at2759"/>
<dbReference type="EMBL" id="JAPWDO010000009">
    <property type="protein sequence ID" value="KAJ5456169.1"/>
    <property type="molecule type" value="Genomic_DNA"/>
</dbReference>
<proteinExistence type="inferred from homology"/>
<protein>
    <recommendedName>
        <fullName evidence="4">Mitochondrial division protein 1</fullName>
    </recommendedName>
</protein>
<dbReference type="SMART" id="SM00320">
    <property type="entry name" value="WD40"/>
    <property type="match status" value="5"/>
</dbReference>
<dbReference type="AlphaFoldDB" id="A0A9W9WDF8"/>
<dbReference type="InterPro" id="IPR035994">
    <property type="entry name" value="Nucleoside_phosphorylase_sf"/>
</dbReference>
<feature type="repeat" description="WD" evidence="6">
    <location>
        <begin position="798"/>
        <end position="839"/>
    </location>
</feature>
<dbReference type="PANTHER" id="PTHR22847">
    <property type="entry name" value="WD40 REPEAT PROTEIN"/>
    <property type="match status" value="1"/>
</dbReference>
<evidence type="ECO:0000256" key="1">
    <source>
        <dbReference type="ARBA" id="ARBA00022574"/>
    </source>
</evidence>
<organism evidence="8 9">
    <name type="scientific">Penicillium desertorum</name>
    <dbReference type="NCBI Taxonomy" id="1303715"/>
    <lineage>
        <taxon>Eukaryota</taxon>
        <taxon>Fungi</taxon>
        <taxon>Dikarya</taxon>
        <taxon>Ascomycota</taxon>
        <taxon>Pezizomycotina</taxon>
        <taxon>Eurotiomycetes</taxon>
        <taxon>Eurotiomycetidae</taxon>
        <taxon>Eurotiales</taxon>
        <taxon>Aspergillaceae</taxon>
        <taxon>Penicillium</taxon>
    </lineage>
</organism>
<comment type="similarity">
    <text evidence="3">Belongs to the WD repeat MDV1/CAF4 family.</text>
</comment>
<dbReference type="CDD" id="cd00200">
    <property type="entry name" value="WD40"/>
    <property type="match status" value="1"/>
</dbReference>
<dbReference type="SUPFAM" id="SSF50978">
    <property type="entry name" value="WD40 repeat-like"/>
    <property type="match status" value="1"/>
</dbReference>
<dbReference type="PROSITE" id="PS50082">
    <property type="entry name" value="WD_REPEATS_2"/>
    <property type="match status" value="5"/>
</dbReference>
<dbReference type="GO" id="GO:0003824">
    <property type="term" value="F:catalytic activity"/>
    <property type="evidence" value="ECO:0007669"/>
    <property type="project" value="InterPro"/>
</dbReference>
<evidence type="ECO:0000256" key="2">
    <source>
        <dbReference type="ARBA" id="ARBA00022737"/>
    </source>
</evidence>
<evidence type="ECO:0000256" key="5">
    <source>
        <dbReference type="ARBA" id="ARBA00043913"/>
    </source>
</evidence>
<accession>A0A9W9WDF8</accession>
<dbReference type="Gene3D" id="2.130.10.10">
    <property type="entry name" value="YVTN repeat-like/Quinoprotein amine dehydrogenase"/>
    <property type="match status" value="3"/>
</dbReference>
<feature type="domain" description="NACHT" evidence="7">
    <location>
        <begin position="129"/>
        <end position="278"/>
    </location>
</feature>
<dbReference type="InterPro" id="IPR007111">
    <property type="entry name" value="NACHT_NTPase"/>
</dbReference>
<comment type="caution">
    <text evidence="8">The sequence shown here is derived from an EMBL/GenBank/DDBJ whole genome shotgun (WGS) entry which is preliminary data.</text>
</comment>
<gene>
    <name evidence="8" type="ORF">N7530_011443</name>
</gene>
<dbReference type="GO" id="GO:0009116">
    <property type="term" value="P:nucleoside metabolic process"/>
    <property type="evidence" value="ECO:0007669"/>
    <property type="project" value="InterPro"/>
</dbReference>
<dbReference type="Pfam" id="PF25173">
    <property type="entry name" value="Beta-prop_WDR3_1st"/>
    <property type="match status" value="1"/>
</dbReference>
<evidence type="ECO:0000313" key="8">
    <source>
        <dbReference type="EMBL" id="KAJ5456169.1"/>
    </source>
</evidence>
<dbReference type="SUPFAM" id="SSF52540">
    <property type="entry name" value="P-loop containing nucleoside triphosphate hydrolases"/>
    <property type="match status" value="1"/>
</dbReference>
<dbReference type="GO" id="GO:1990234">
    <property type="term" value="C:transferase complex"/>
    <property type="evidence" value="ECO:0007669"/>
    <property type="project" value="UniProtKB-ARBA"/>
</dbReference>
<dbReference type="InterPro" id="IPR036322">
    <property type="entry name" value="WD40_repeat_dom_sf"/>
</dbReference>
<dbReference type="Pfam" id="PF24883">
    <property type="entry name" value="NPHP3_N"/>
    <property type="match status" value="1"/>
</dbReference>